<evidence type="ECO:0000313" key="2">
    <source>
        <dbReference type="Proteomes" id="UP000002212"/>
    </source>
</evidence>
<dbReference type="RefSeq" id="WP_015889176.1">
    <property type="nucleotide sequence ID" value="NC_012522.1"/>
</dbReference>
<dbReference type="AlphaFoldDB" id="C1AWA2"/>
<gene>
    <name evidence="1" type="ordered locus">ROP_54280</name>
</gene>
<organism evidence="1 2">
    <name type="scientific">Rhodococcus opacus (strain B4)</name>
    <dbReference type="NCBI Taxonomy" id="632772"/>
    <lineage>
        <taxon>Bacteria</taxon>
        <taxon>Bacillati</taxon>
        <taxon>Actinomycetota</taxon>
        <taxon>Actinomycetes</taxon>
        <taxon>Mycobacteriales</taxon>
        <taxon>Nocardiaceae</taxon>
        <taxon>Rhodococcus</taxon>
    </lineage>
</organism>
<dbReference type="EMBL" id="AP011115">
    <property type="protein sequence ID" value="BAH53675.1"/>
    <property type="molecule type" value="Genomic_DNA"/>
</dbReference>
<reference evidence="1 2" key="1">
    <citation type="submission" date="2009-03" db="EMBL/GenBank/DDBJ databases">
        <title>Comparison of the complete genome sequences of Rhodococcus erythropolis PR4 and Rhodococcus opacus B4.</title>
        <authorList>
            <person name="Takarada H."/>
            <person name="Sekine M."/>
            <person name="Hosoyama A."/>
            <person name="Yamada R."/>
            <person name="Fujisawa T."/>
            <person name="Omata S."/>
            <person name="Shimizu A."/>
            <person name="Tsukatani N."/>
            <person name="Tanikawa S."/>
            <person name="Fujita N."/>
            <person name="Harayama S."/>
        </authorList>
    </citation>
    <scope>NUCLEOTIDE SEQUENCE [LARGE SCALE GENOMIC DNA]</scope>
    <source>
        <strain evidence="1 2">B4</strain>
    </source>
</reference>
<dbReference type="Proteomes" id="UP000002212">
    <property type="component" value="Chromosome"/>
</dbReference>
<accession>C1AWA2</accession>
<protein>
    <recommendedName>
        <fullName evidence="3">PIN domain-containing protein</fullName>
    </recommendedName>
</protein>
<evidence type="ECO:0000313" key="1">
    <source>
        <dbReference type="EMBL" id="BAH53675.1"/>
    </source>
</evidence>
<name>C1AWA2_RHOOB</name>
<dbReference type="KEGG" id="rop:ROP_54280"/>
<sequence>MREHFVDALVTGWEPLEGTFSMSDPDDEHVVATAVVGGAGVIVTLNLKGFPRERVPGNIQVISPAEFAADTVSASAAAAARAV</sequence>
<proteinExistence type="predicted"/>
<evidence type="ECO:0008006" key="3">
    <source>
        <dbReference type="Google" id="ProtNLM"/>
    </source>
</evidence>
<dbReference type="PATRIC" id="fig|632772.20.peg.5666"/>
<dbReference type="STRING" id="632772.ROP_54280"/>
<dbReference type="HOGENOM" id="CLU_2540372_0_0_11"/>